<proteinExistence type="predicted"/>
<evidence type="ECO:0000313" key="2">
    <source>
        <dbReference type="Proteomes" id="UP000046067"/>
    </source>
</evidence>
<protein>
    <submittedName>
        <fullName evidence="1">Uncharacterized protein</fullName>
    </submittedName>
</protein>
<dbReference type="AlphaFoldDB" id="A0A655X4R1"/>
<dbReference type="Proteomes" id="UP000046067">
    <property type="component" value="Unassembled WGS sequence"/>
</dbReference>
<gene>
    <name evidence="1" type="ORF">ERS013201_01658</name>
</gene>
<organism evidence="1 2">
    <name type="scientific">Vibrio cholerae</name>
    <dbReference type="NCBI Taxonomy" id="666"/>
    <lineage>
        <taxon>Bacteria</taxon>
        <taxon>Pseudomonadati</taxon>
        <taxon>Pseudomonadota</taxon>
        <taxon>Gammaproteobacteria</taxon>
        <taxon>Vibrionales</taxon>
        <taxon>Vibrionaceae</taxon>
        <taxon>Vibrio</taxon>
    </lineage>
</organism>
<reference evidence="1 2" key="1">
    <citation type="submission" date="2015-07" db="EMBL/GenBank/DDBJ databases">
        <authorList>
            <consortium name="Pathogen Informatics"/>
        </authorList>
    </citation>
    <scope>NUCLEOTIDE SEQUENCE [LARGE SCALE GENOMIC DNA]</scope>
    <source>
        <strain evidence="1 2">A325</strain>
    </source>
</reference>
<sequence length="156" mass="18099">MSLSVLKSKILIIFILLATAYVFKPFFNGLGCNFVHTFESERFIQKDYCKYGVMTVITKDKSTGQSNVMKMLWGFWDGYSFEYLLSSNISSTDTRTAGDLLLYNVHSLVSGRKAFDSCPKHCYWVYEEPFEAFYKIERRGRIAFFSDNSEKSMVEK</sequence>
<evidence type="ECO:0000313" key="1">
    <source>
        <dbReference type="EMBL" id="CSC04916.1"/>
    </source>
</evidence>
<dbReference type="RefSeq" id="WP_154401348.1">
    <property type="nucleotide sequence ID" value="NZ_CWSO01000008.1"/>
</dbReference>
<dbReference type="EMBL" id="CWQJ01000008">
    <property type="protein sequence ID" value="CSC04916.1"/>
    <property type="molecule type" value="Genomic_DNA"/>
</dbReference>
<name>A0A655X4R1_VIBCL</name>
<accession>A0A655X4R1</accession>